<dbReference type="InterPro" id="IPR044150">
    <property type="entry name" value="HDAC_classIV"/>
</dbReference>
<gene>
    <name evidence="3" type="ORF">MICPUN_97888</name>
</gene>
<protein>
    <submittedName>
        <fullName evidence="3">Histone deacetylase</fullName>
    </submittedName>
</protein>
<evidence type="ECO:0000259" key="2">
    <source>
        <dbReference type="Pfam" id="PF00850"/>
    </source>
</evidence>
<organism evidence="3 4">
    <name type="scientific">Micromonas commoda (strain RCC299 / NOUM17 / CCMP2709)</name>
    <name type="common">Picoplanktonic green alga</name>
    <dbReference type="NCBI Taxonomy" id="296587"/>
    <lineage>
        <taxon>Eukaryota</taxon>
        <taxon>Viridiplantae</taxon>
        <taxon>Chlorophyta</taxon>
        <taxon>Mamiellophyceae</taxon>
        <taxon>Mamiellales</taxon>
        <taxon>Mamiellaceae</taxon>
        <taxon>Micromonas</taxon>
    </lineage>
</organism>
<evidence type="ECO:0000313" key="3">
    <source>
        <dbReference type="EMBL" id="ACO65937.1"/>
    </source>
</evidence>
<dbReference type="GO" id="GO:0040029">
    <property type="term" value="P:epigenetic regulation of gene expression"/>
    <property type="evidence" value="ECO:0007669"/>
    <property type="project" value="TreeGrafter"/>
</dbReference>
<dbReference type="GO" id="GO:0016787">
    <property type="term" value="F:hydrolase activity"/>
    <property type="evidence" value="ECO:0007669"/>
    <property type="project" value="UniProtKB-KW"/>
</dbReference>
<accession>C1ECN7</accession>
<proteinExistence type="predicted"/>
<dbReference type="OMA" id="DGFCIFN"/>
<dbReference type="InterPro" id="IPR023696">
    <property type="entry name" value="Ureohydrolase_dom_sf"/>
</dbReference>
<dbReference type="InterPro" id="IPR037138">
    <property type="entry name" value="His_deacetylse_dom_sf"/>
</dbReference>
<keyword evidence="4" id="KW-1185">Reference proteome</keyword>
<dbReference type="STRING" id="296587.C1ECN7"/>
<dbReference type="RefSeq" id="XP_002504679.1">
    <property type="nucleotide sequence ID" value="XM_002504633.1"/>
</dbReference>
<dbReference type="PANTHER" id="PTHR10625:SF32">
    <property type="entry name" value="HISTONE DEACETYLASE"/>
    <property type="match status" value="1"/>
</dbReference>
<dbReference type="eggNOG" id="KOG1344">
    <property type="taxonomic scope" value="Eukaryota"/>
</dbReference>
<name>C1ECN7_MICCC</name>
<dbReference type="KEGG" id="mis:MICPUN_97888"/>
<evidence type="ECO:0000313" key="4">
    <source>
        <dbReference type="Proteomes" id="UP000002009"/>
    </source>
</evidence>
<dbReference type="InParanoid" id="C1ECN7"/>
<dbReference type="InterPro" id="IPR023801">
    <property type="entry name" value="His_deacetylse_dom"/>
</dbReference>
<dbReference type="Pfam" id="PF00850">
    <property type="entry name" value="Hist_deacetyl"/>
    <property type="match status" value="1"/>
</dbReference>
<dbReference type="GeneID" id="8246544"/>
<feature type="domain" description="Histone deacetylase" evidence="2">
    <location>
        <begin position="14"/>
        <end position="271"/>
    </location>
</feature>
<dbReference type="PRINTS" id="PR01270">
    <property type="entry name" value="HDASUPER"/>
</dbReference>
<dbReference type="PANTHER" id="PTHR10625">
    <property type="entry name" value="HISTONE DEACETYLASE HDAC1-RELATED"/>
    <property type="match status" value="1"/>
</dbReference>
<dbReference type="Proteomes" id="UP000002009">
    <property type="component" value="Chromosome 9"/>
</dbReference>
<reference evidence="3 4" key="1">
    <citation type="journal article" date="2009" name="Science">
        <title>Green evolution and dynamic adaptations revealed by genomes of the marine picoeukaryotes Micromonas.</title>
        <authorList>
            <person name="Worden A.Z."/>
            <person name="Lee J.H."/>
            <person name="Mock T."/>
            <person name="Rouze P."/>
            <person name="Simmons M.P."/>
            <person name="Aerts A.L."/>
            <person name="Allen A.E."/>
            <person name="Cuvelier M.L."/>
            <person name="Derelle E."/>
            <person name="Everett M.V."/>
            <person name="Foulon E."/>
            <person name="Grimwood J."/>
            <person name="Gundlach H."/>
            <person name="Henrissat B."/>
            <person name="Napoli C."/>
            <person name="McDonald S.M."/>
            <person name="Parker M.S."/>
            <person name="Rombauts S."/>
            <person name="Salamov A."/>
            <person name="Von Dassow P."/>
            <person name="Badger J.H."/>
            <person name="Coutinho P.M."/>
            <person name="Demir E."/>
            <person name="Dubchak I."/>
            <person name="Gentemann C."/>
            <person name="Eikrem W."/>
            <person name="Gready J.E."/>
            <person name="John U."/>
            <person name="Lanier W."/>
            <person name="Lindquist E.A."/>
            <person name="Lucas S."/>
            <person name="Mayer K.F."/>
            <person name="Moreau H."/>
            <person name="Not F."/>
            <person name="Otillar R."/>
            <person name="Panaud O."/>
            <person name="Pangilinan J."/>
            <person name="Paulsen I."/>
            <person name="Piegu B."/>
            <person name="Poliakov A."/>
            <person name="Robbens S."/>
            <person name="Schmutz J."/>
            <person name="Toulza E."/>
            <person name="Wyss T."/>
            <person name="Zelensky A."/>
            <person name="Zhou K."/>
            <person name="Armbrust E.V."/>
            <person name="Bhattacharya D."/>
            <person name="Goodenough U.W."/>
            <person name="Van de Peer Y."/>
            <person name="Grigoriev I.V."/>
        </authorList>
    </citation>
    <scope>NUCLEOTIDE SEQUENCE [LARGE SCALE GENOMIC DNA]</scope>
    <source>
        <strain evidence="4">RCC299 / NOUM17</strain>
    </source>
</reference>
<dbReference type="OrthoDB" id="437693at2759"/>
<dbReference type="FunCoup" id="C1ECN7">
    <property type="interactions" value="269"/>
</dbReference>
<keyword evidence="1" id="KW-0378">Hydrolase</keyword>
<sequence length="293" mass="31841">MPEGHRFPMPVFREIYRRLLREGVAVPGKNLFQPARMPSLEELTAVHDEEYVNKFMIGAMSDEELRRMGLPWTEDLVERTLSEVSGTMLCADLALTCGLAVNTAGGTHHAHRSHASGYCIFNDLAVTAKRVIARGAVERVLIVDLDVHQGDGTASTTAADPGIYTLSVHCEDNFPAKKSTSSRDVALPTGTGDDAYIKTTEAALRESIEEHGPQLVLYDAGVDVHGADDLGGFNLTDEGLIRREALVLDTCVGRGIPVAAVVGGGYDKDLEALARRHCILHHVAREIFESNKL</sequence>
<dbReference type="AlphaFoldDB" id="C1ECN7"/>
<dbReference type="SUPFAM" id="SSF52768">
    <property type="entry name" value="Arginase/deacetylase"/>
    <property type="match status" value="1"/>
</dbReference>
<dbReference type="GO" id="GO:0004407">
    <property type="term" value="F:histone deacetylase activity"/>
    <property type="evidence" value="ECO:0007669"/>
    <property type="project" value="InterPro"/>
</dbReference>
<dbReference type="CDD" id="cd09993">
    <property type="entry name" value="HDAC_classIV"/>
    <property type="match status" value="1"/>
</dbReference>
<dbReference type="Gene3D" id="3.40.800.20">
    <property type="entry name" value="Histone deacetylase domain"/>
    <property type="match status" value="1"/>
</dbReference>
<dbReference type="EMBL" id="CP001329">
    <property type="protein sequence ID" value="ACO65937.1"/>
    <property type="molecule type" value="Genomic_DNA"/>
</dbReference>
<dbReference type="InterPro" id="IPR000286">
    <property type="entry name" value="HDACs"/>
</dbReference>
<evidence type="ECO:0000256" key="1">
    <source>
        <dbReference type="ARBA" id="ARBA00022801"/>
    </source>
</evidence>